<dbReference type="PROSITE" id="PS00497">
    <property type="entry name" value="TYROSINASE_1"/>
    <property type="match status" value="1"/>
</dbReference>
<comment type="cofactor">
    <cofactor evidence="1">
        <name>Cu(2+)</name>
        <dbReference type="ChEBI" id="CHEBI:29036"/>
    </cofactor>
</comment>
<evidence type="ECO:0000256" key="2">
    <source>
        <dbReference type="ARBA" id="ARBA00009928"/>
    </source>
</evidence>
<keyword evidence="9" id="KW-1185">Reference proteome</keyword>
<dbReference type="InterPro" id="IPR008922">
    <property type="entry name" value="Di-copper_centre_dom_sf"/>
</dbReference>
<dbReference type="PANTHER" id="PTHR11474:SF126">
    <property type="entry name" value="TYROSINASE-LIKE PROTEIN TYR-1-RELATED"/>
    <property type="match status" value="1"/>
</dbReference>
<evidence type="ECO:0000259" key="6">
    <source>
        <dbReference type="PROSITE" id="PS00497"/>
    </source>
</evidence>
<organism evidence="8 9">
    <name type="scientific">Streptomyces jumonjinensis</name>
    <dbReference type="NCBI Taxonomy" id="1945"/>
    <lineage>
        <taxon>Bacteria</taxon>
        <taxon>Bacillati</taxon>
        <taxon>Actinomycetota</taxon>
        <taxon>Actinomycetes</taxon>
        <taxon>Kitasatosporales</taxon>
        <taxon>Streptomycetaceae</taxon>
        <taxon>Streptomyces</taxon>
    </lineage>
</organism>
<sequence>MTIRKNQANLTAAEKKAFVDAVLEVKRRGVYDEFVAAHRLRFALDMNTGVYVGHFGPSFLPWHRKFLIDFEKELQKVNWSVSIPYWDWTADNTVASSIWAPDFLGGTGRALDDQVMDGPFAYSAGNWPINIQVDSRPFLARNLAYRVPSLPTRAEVDAALAIPTYDSAPFRDGSAGFRARLEGADGYLSMHNRVHSWVWGQMESSVSPNDPVFWLHHAFVDKLWVDWHKLHPTSAEYLPAGATADVIDLNETMPPWTSTTPQNMLDHTQFYTYA</sequence>
<gene>
    <name evidence="8" type="ORF">FF041_17755</name>
</gene>
<evidence type="ECO:0000313" key="8">
    <source>
        <dbReference type="EMBL" id="MQT01991.1"/>
    </source>
</evidence>
<dbReference type="OrthoDB" id="2874181at2"/>
<name>A0A646KIV1_STRJU</name>
<evidence type="ECO:0000256" key="1">
    <source>
        <dbReference type="ARBA" id="ARBA00001973"/>
    </source>
</evidence>
<comment type="caution">
    <text evidence="8">The sequence shown here is derived from an EMBL/GenBank/DDBJ whole genome shotgun (WGS) entry which is preliminary data.</text>
</comment>
<dbReference type="PROSITE" id="PS00498">
    <property type="entry name" value="TYROSINASE_2"/>
    <property type="match status" value="1"/>
</dbReference>
<evidence type="ECO:0000313" key="9">
    <source>
        <dbReference type="Proteomes" id="UP000419138"/>
    </source>
</evidence>
<evidence type="ECO:0000256" key="3">
    <source>
        <dbReference type="ARBA" id="ARBA00022723"/>
    </source>
</evidence>
<feature type="domain" description="Tyrosinase copper-binding" evidence="6">
    <location>
        <begin position="54"/>
        <end position="71"/>
    </location>
</feature>
<evidence type="ECO:0000256" key="4">
    <source>
        <dbReference type="ARBA" id="ARBA00023002"/>
    </source>
</evidence>
<proteinExistence type="inferred from homology"/>
<reference evidence="8 9" key="1">
    <citation type="submission" date="2019-05" db="EMBL/GenBank/DDBJ databases">
        <title>Comparative genomics and metabolomics analyses of clavulanic acid producing Streptomyces species provides insight into specialized metabolism and evolution of beta-lactam biosynthetic gene clusters.</title>
        <authorList>
            <person name="Moore M.A."/>
            <person name="Cruz-Morales P."/>
            <person name="Barona Gomez F."/>
            <person name="Kapil T."/>
        </authorList>
    </citation>
    <scope>NUCLEOTIDE SEQUENCE [LARGE SCALE GENOMIC DNA]</scope>
    <source>
        <strain evidence="8 9">NRRL 5741</strain>
    </source>
</reference>
<dbReference type="PRINTS" id="PR00092">
    <property type="entry name" value="TYROSINASE"/>
</dbReference>
<dbReference type="Gene3D" id="1.10.1280.10">
    <property type="entry name" value="Di-copper center containing domain from catechol oxidase"/>
    <property type="match status" value="1"/>
</dbReference>
<dbReference type="PANTHER" id="PTHR11474">
    <property type="entry name" value="TYROSINASE FAMILY MEMBER"/>
    <property type="match status" value="1"/>
</dbReference>
<dbReference type="GO" id="GO:0046872">
    <property type="term" value="F:metal ion binding"/>
    <property type="evidence" value="ECO:0007669"/>
    <property type="project" value="UniProtKB-KW"/>
</dbReference>
<dbReference type="Proteomes" id="UP000419138">
    <property type="component" value="Unassembled WGS sequence"/>
</dbReference>
<keyword evidence="5" id="KW-0186">Copper</keyword>
<dbReference type="InterPro" id="IPR002227">
    <property type="entry name" value="Tyrosinase_Cu-bd"/>
</dbReference>
<dbReference type="Pfam" id="PF00264">
    <property type="entry name" value="Tyrosinase"/>
    <property type="match status" value="1"/>
</dbReference>
<dbReference type="InterPro" id="IPR050316">
    <property type="entry name" value="Tyrosinase/Hemocyanin"/>
</dbReference>
<dbReference type="GO" id="GO:0016491">
    <property type="term" value="F:oxidoreductase activity"/>
    <property type="evidence" value="ECO:0007669"/>
    <property type="project" value="UniProtKB-KW"/>
</dbReference>
<dbReference type="RefSeq" id="WP_153523689.1">
    <property type="nucleotide sequence ID" value="NZ_JBEPDZ010000088.1"/>
</dbReference>
<evidence type="ECO:0000256" key="5">
    <source>
        <dbReference type="ARBA" id="ARBA00023008"/>
    </source>
</evidence>
<comment type="similarity">
    <text evidence="2">Belongs to the tyrosinase family.</text>
</comment>
<dbReference type="SUPFAM" id="SSF48056">
    <property type="entry name" value="Di-copper centre-containing domain"/>
    <property type="match status" value="1"/>
</dbReference>
<keyword evidence="3" id="KW-0479">Metal-binding</keyword>
<keyword evidence="4" id="KW-0560">Oxidoreductase</keyword>
<evidence type="ECO:0000259" key="7">
    <source>
        <dbReference type="PROSITE" id="PS00498"/>
    </source>
</evidence>
<dbReference type="EMBL" id="VCLA01000145">
    <property type="protein sequence ID" value="MQT01991.1"/>
    <property type="molecule type" value="Genomic_DNA"/>
</dbReference>
<dbReference type="AlphaFoldDB" id="A0A646KIV1"/>
<feature type="domain" description="Tyrosinase copper-binding" evidence="7">
    <location>
        <begin position="210"/>
        <end position="221"/>
    </location>
</feature>
<protein>
    <submittedName>
        <fullName evidence="8">Tyrosinase family protein</fullName>
    </submittedName>
</protein>
<accession>A0A646KIV1</accession>